<dbReference type="EMBL" id="CP159218">
    <property type="protein sequence ID" value="XCG63965.1"/>
    <property type="molecule type" value="Genomic_DNA"/>
</dbReference>
<evidence type="ECO:0000256" key="3">
    <source>
        <dbReference type="ARBA" id="ARBA00022692"/>
    </source>
</evidence>
<keyword evidence="5 6" id="KW-0472">Membrane</keyword>
<evidence type="ECO:0000256" key="6">
    <source>
        <dbReference type="SAM" id="Phobius"/>
    </source>
</evidence>
<proteinExistence type="predicted"/>
<dbReference type="PANTHER" id="PTHR34857">
    <property type="entry name" value="SLL0384 PROTEIN"/>
    <property type="match status" value="1"/>
</dbReference>
<evidence type="ECO:0000256" key="1">
    <source>
        <dbReference type="ARBA" id="ARBA00004141"/>
    </source>
</evidence>
<keyword evidence="4 6" id="KW-1133">Transmembrane helix</keyword>
<dbReference type="RefSeq" id="WP_353649580.1">
    <property type="nucleotide sequence ID" value="NZ_CP159218.1"/>
</dbReference>
<dbReference type="AlphaFoldDB" id="A0AAU8DRQ4"/>
<dbReference type="CDD" id="cd16914">
    <property type="entry name" value="EcfT"/>
    <property type="match status" value="1"/>
</dbReference>
<organism evidence="7">
    <name type="scientific">Nakamurella sp. A5-74</name>
    <dbReference type="NCBI Taxonomy" id="3158264"/>
    <lineage>
        <taxon>Bacteria</taxon>
        <taxon>Bacillati</taxon>
        <taxon>Actinomycetota</taxon>
        <taxon>Actinomycetes</taxon>
        <taxon>Nakamurellales</taxon>
        <taxon>Nakamurellaceae</taxon>
        <taxon>Nakamurella</taxon>
    </lineage>
</organism>
<evidence type="ECO:0000256" key="2">
    <source>
        <dbReference type="ARBA" id="ARBA00022475"/>
    </source>
</evidence>
<reference evidence="7" key="1">
    <citation type="submission" date="2024-05" db="EMBL/GenBank/DDBJ databases">
        <authorList>
            <person name="Cai S.Y."/>
            <person name="Jin L.M."/>
            <person name="Li H.R."/>
        </authorList>
    </citation>
    <scope>NUCLEOTIDE SEQUENCE</scope>
    <source>
        <strain evidence="7">A5-74</strain>
    </source>
</reference>
<name>A0AAU8DRQ4_9ACTN</name>
<keyword evidence="2" id="KW-1003">Cell membrane</keyword>
<feature type="transmembrane region" description="Helical" evidence="6">
    <location>
        <begin position="104"/>
        <end position="126"/>
    </location>
</feature>
<dbReference type="Pfam" id="PF02361">
    <property type="entry name" value="CbiQ"/>
    <property type="match status" value="1"/>
</dbReference>
<sequence>MSVLTGAAAAESPLARRNPTVKLALLVIVSLAAMFLLDPITPAVLYVLGLVGVAISVRVPARTLALAHVPFLAFAFSVFVVNVLSRSGTVIWQAGPLRVTEEGLSVGAALAARTLLIGVLAVGFLLSTDGVALMTSLHQNARLGARVTYAILAGYRMLQEMPREWSTIRHAHTVRADLRGGDARPPRNPRHLAGAVFTLLIVSVRKGERTAQALESRGLGLEPRTTWRPVRVTGADWRLAAGVLTVLTAVVVGSAALGILQGPGALF</sequence>
<evidence type="ECO:0000256" key="5">
    <source>
        <dbReference type="ARBA" id="ARBA00023136"/>
    </source>
</evidence>
<feature type="transmembrane region" description="Helical" evidence="6">
    <location>
        <begin position="43"/>
        <end position="59"/>
    </location>
</feature>
<dbReference type="PANTHER" id="PTHR34857:SF2">
    <property type="entry name" value="SLL0384 PROTEIN"/>
    <property type="match status" value="1"/>
</dbReference>
<dbReference type="GO" id="GO:0005886">
    <property type="term" value="C:plasma membrane"/>
    <property type="evidence" value="ECO:0007669"/>
    <property type="project" value="UniProtKB-ARBA"/>
</dbReference>
<feature type="transmembrane region" description="Helical" evidence="6">
    <location>
        <begin position="66"/>
        <end position="84"/>
    </location>
</feature>
<feature type="transmembrane region" description="Helical" evidence="6">
    <location>
        <begin position="237"/>
        <end position="260"/>
    </location>
</feature>
<protein>
    <submittedName>
        <fullName evidence="7">Energy-coupling factor transporter transmembrane component T</fullName>
    </submittedName>
</protein>
<accession>A0AAU8DRQ4</accession>
<comment type="subcellular location">
    <subcellularLocation>
        <location evidence="1">Membrane</location>
        <topology evidence="1">Multi-pass membrane protein</topology>
    </subcellularLocation>
</comment>
<dbReference type="InterPro" id="IPR003339">
    <property type="entry name" value="ABC/ECF_trnsptr_transmembrane"/>
</dbReference>
<keyword evidence="3 6" id="KW-0812">Transmembrane</keyword>
<evidence type="ECO:0000256" key="4">
    <source>
        <dbReference type="ARBA" id="ARBA00022989"/>
    </source>
</evidence>
<dbReference type="InterPro" id="IPR051611">
    <property type="entry name" value="ECF_transporter_component"/>
</dbReference>
<gene>
    <name evidence="7" type="ORF">ABLG96_01035</name>
</gene>
<evidence type="ECO:0000313" key="7">
    <source>
        <dbReference type="EMBL" id="XCG63965.1"/>
    </source>
</evidence>